<reference evidence="15 16" key="1">
    <citation type="submission" date="2019-02" db="EMBL/GenBank/DDBJ databases">
        <title>Siculibacillus lacustris gen. nov., sp. nov., a new rosette-forming bacterium isolated from a freshwater crater lake (Lake St. Ana, Romania).</title>
        <authorList>
            <person name="Felfoldi T."/>
            <person name="Marton Z."/>
            <person name="Szabo A."/>
            <person name="Mentes A."/>
            <person name="Boka K."/>
            <person name="Marialigeti K."/>
            <person name="Mathe I."/>
            <person name="Koncz M."/>
            <person name="Schumann P."/>
            <person name="Toth E."/>
        </authorList>
    </citation>
    <scope>NUCLEOTIDE SEQUENCE [LARGE SCALE GENOMIC DNA]</scope>
    <source>
        <strain evidence="15 16">SA-279</strain>
    </source>
</reference>
<dbReference type="Pfam" id="PF02518">
    <property type="entry name" value="HATPase_c"/>
    <property type="match status" value="1"/>
</dbReference>
<gene>
    <name evidence="15" type="ORF">EYW49_19515</name>
</gene>
<evidence type="ECO:0000259" key="14">
    <source>
        <dbReference type="PROSITE" id="PS50109"/>
    </source>
</evidence>
<keyword evidence="6" id="KW-0808">Transferase</keyword>
<comment type="subcellular location">
    <subcellularLocation>
        <location evidence="2">Cell membrane</location>
        <topology evidence="2">Multi-pass membrane protein</topology>
    </subcellularLocation>
</comment>
<evidence type="ECO:0000256" key="8">
    <source>
        <dbReference type="ARBA" id="ARBA00022741"/>
    </source>
</evidence>
<evidence type="ECO:0000313" key="16">
    <source>
        <dbReference type="Proteomes" id="UP000292781"/>
    </source>
</evidence>
<evidence type="ECO:0000256" key="3">
    <source>
        <dbReference type="ARBA" id="ARBA00012438"/>
    </source>
</evidence>
<evidence type="ECO:0000256" key="2">
    <source>
        <dbReference type="ARBA" id="ARBA00004651"/>
    </source>
</evidence>
<keyword evidence="9 15" id="KW-0418">Kinase</keyword>
<keyword evidence="4" id="KW-1003">Cell membrane</keyword>
<keyword evidence="16" id="KW-1185">Reference proteome</keyword>
<accession>A0A4V2KSQ2</accession>
<comment type="caution">
    <text evidence="15">The sequence shown here is derived from an EMBL/GenBank/DDBJ whole genome shotgun (WGS) entry which is preliminary data.</text>
</comment>
<feature type="domain" description="Histidine kinase" evidence="14">
    <location>
        <begin position="371"/>
        <end position="582"/>
    </location>
</feature>
<dbReference type="GO" id="GO:0005886">
    <property type="term" value="C:plasma membrane"/>
    <property type="evidence" value="ECO:0007669"/>
    <property type="project" value="UniProtKB-SubCell"/>
</dbReference>
<name>A0A4V2KSQ2_9HYPH</name>
<organism evidence="15 16">
    <name type="scientific">Siculibacillus lacustris</name>
    <dbReference type="NCBI Taxonomy" id="1549641"/>
    <lineage>
        <taxon>Bacteria</taxon>
        <taxon>Pseudomonadati</taxon>
        <taxon>Pseudomonadota</taxon>
        <taxon>Alphaproteobacteria</taxon>
        <taxon>Hyphomicrobiales</taxon>
        <taxon>Ancalomicrobiaceae</taxon>
        <taxon>Siculibacillus</taxon>
    </lineage>
</organism>
<dbReference type="SUPFAM" id="SSF55874">
    <property type="entry name" value="ATPase domain of HSP90 chaperone/DNA topoisomerase II/histidine kinase"/>
    <property type="match status" value="1"/>
</dbReference>
<dbReference type="RefSeq" id="WP_131311306.1">
    <property type="nucleotide sequence ID" value="NZ_SJFN01000039.1"/>
</dbReference>
<dbReference type="Proteomes" id="UP000292781">
    <property type="component" value="Unassembled WGS sequence"/>
</dbReference>
<keyword evidence="10" id="KW-0067">ATP-binding</keyword>
<evidence type="ECO:0000256" key="12">
    <source>
        <dbReference type="ARBA" id="ARBA00023012"/>
    </source>
</evidence>
<evidence type="ECO:0000256" key="5">
    <source>
        <dbReference type="ARBA" id="ARBA00022553"/>
    </source>
</evidence>
<dbReference type="InterPro" id="IPR005467">
    <property type="entry name" value="His_kinase_dom"/>
</dbReference>
<dbReference type="SUPFAM" id="SSF47384">
    <property type="entry name" value="Homodimeric domain of signal transducing histidine kinase"/>
    <property type="match status" value="1"/>
</dbReference>
<dbReference type="InterPro" id="IPR036097">
    <property type="entry name" value="HisK_dim/P_sf"/>
</dbReference>
<dbReference type="InterPro" id="IPR029151">
    <property type="entry name" value="Sensor-like_sf"/>
</dbReference>
<feature type="transmembrane region" description="Helical" evidence="13">
    <location>
        <begin position="20"/>
        <end position="38"/>
    </location>
</feature>
<dbReference type="Pfam" id="PF00512">
    <property type="entry name" value="HisKA"/>
    <property type="match status" value="1"/>
</dbReference>
<dbReference type="SMART" id="SM00388">
    <property type="entry name" value="HisKA"/>
    <property type="match status" value="1"/>
</dbReference>
<protein>
    <recommendedName>
        <fullName evidence="3">histidine kinase</fullName>
        <ecNumber evidence="3">2.7.13.3</ecNumber>
    </recommendedName>
</protein>
<evidence type="ECO:0000256" key="9">
    <source>
        <dbReference type="ARBA" id="ARBA00022777"/>
    </source>
</evidence>
<dbReference type="PRINTS" id="PR00344">
    <property type="entry name" value="BCTRLSENSOR"/>
</dbReference>
<keyword evidence="8" id="KW-0547">Nucleotide-binding</keyword>
<evidence type="ECO:0000256" key="7">
    <source>
        <dbReference type="ARBA" id="ARBA00022692"/>
    </source>
</evidence>
<evidence type="ECO:0000313" key="15">
    <source>
        <dbReference type="EMBL" id="TBW33789.1"/>
    </source>
</evidence>
<comment type="catalytic activity">
    <reaction evidence="1">
        <text>ATP + protein L-histidine = ADP + protein N-phospho-L-histidine.</text>
        <dbReference type="EC" id="2.7.13.3"/>
    </reaction>
</comment>
<dbReference type="OrthoDB" id="9789238at2"/>
<keyword evidence="12" id="KW-0902">Two-component regulatory system</keyword>
<dbReference type="InterPro" id="IPR029150">
    <property type="entry name" value="dCache_3"/>
</dbReference>
<feature type="transmembrane region" description="Helical" evidence="13">
    <location>
        <begin position="303"/>
        <end position="325"/>
    </location>
</feature>
<dbReference type="SUPFAM" id="SSF103190">
    <property type="entry name" value="Sensory domain-like"/>
    <property type="match status" value="1"/>
</dbReference>
<dbReference type="InterPro" id="IPR004358">
    <property type="entry name" value="Sig_transdc_His_kin-like_C"/>
</dbReference>
<dbReference type="Gene3D" id="1.10.287.130">
    <property type="match status" value="1"/>
</dbReference>
<keyword evidence="5" id="KW-0597">Phosphoprotein</keyword>
<dbReference type="Gene3D" id="3.30.450.20">
    <property type="entry name" value="PAS domain"/>
    <property type="match status" value="1"/>
</dbReference>
<dbReference type="PROSITE" id="PS50109">
    <property type="entry name" value="HIS_KIN"/>
    <property type="match status" value="1"/>
</dbReference>
<evidence type="ECO:0000256" key="10">
    <source>
        <dbReference type="ARBA" id="ARBA00022840"/>
    </source>
</evidence>
<dbReference type="EC" id="2.7.13.3" evidence="3"/>
<dbReference type="InterPro" id="IPR036890">
    <property type="entry name" value="HATPase_C_sf"/>
</dbReference>
<dbReference type="Pfam" id="PF14827">
    <property type="entry name" value="dCache_3"/>
    <property type="match status" value="1"/>
</dbReference>
<dbReference type="InterPro" id="IPR003594">
    <property type="entry name" value="HATPase_dom"/>
</dbReference>
<dbReference type="CDD" id="cd00082">
    <property type="entry name" value="HisKA"/>
    <property type="match status" value="1"/>
</dbReference>
<dbReference type="InterPro" id="IPR003661">
    <property type="entry name" value="HisK_dim/P_dom"/>
</dbReference>
<dbReference type="GO" id="GO:0000155">
    <property type="term" value="F:phosphorelay sensor kinase activity"/>
    <property type="evidence" value="ECO:0007669"/>
    <property type="project" value="InterPro"/>
</dbReference>
<dbReference type="Gene3D" id="3.30.565.10">
    <property type="entry name" value="Histidine kinase-like ATPase, C-terminal domain"/>
    <property type="match status" value="1"/>
</dbReference>
<dbReference type="PANTHER" id="PTHR43065:SF46">
    <property type="entry name" value="C4-DICARBOXYLATE TRANSPORT SENSOR PROTEIN DCTB"/>
    <property type="match status" value="1"/>
</dbReference>
<keyword evidence="13" id="KW-0472">Membrane</keyword>
<dbReference type="PANTHER" id="PTHR43065">
    <property type="entry name" value="SENSOR HISTIDINE KINASE"/>
    <property type="match status" value="1"/>
</dbReference>
<dbReference type="GO" id="GO:0005524">
    <property type="term" value="F:ATP binding"/>
    <property type="evidence" value="ECO:0007669"/>
    <property type="project" value="UniProtKB-KW"/>
</dbReference>
<keyword evidence="11 13" id="KW-1133">Transmembrane helix</keyword>
<sequence length="599" mass="64547">MTLVATTTRPPIRRRMLARLAGLVGFVVAAFIMTVYGIERQTREDDFVAVATSVETLFAQKIATSSGLMQATATALKASDALARALASQNRDALETLAAPLFRDLHRDHALTHLYFTGPDRVNLVRIHDPEHSGGLIDRFTMLQAATTGETAAGIELGSFGTLTLRSVSPWRQDGRIIGFIELGKEVGPLLTETGASLGVHLYVLLARDLLDHAAWEQGRRLMGRPIAPLDFGDHVLVSQSVAEVDGAETALLQTAVRDTAARSVSIDGRTLAVMVLPLRDASGRELGKLVTVGDRSRAQATFTFWMVLATLVSLGAGTIVFLSFNRALAGVEADYRRQHALEHRLLTISNEHQRLVQIEKLSAVGTMIGEIAHQLNNPLVGVINMAQLAERSVDDPGRVRELLGEIRKAGQNCSAFVKRMLNFTKVSSFDSRPSDLGAIIDEALALFHQSIGRRVGVERRLPDGEVSIGADPNLLGHALFNLLTNAAQAMGDDGRILLTLAPERLDDGRAGWRLTVEDEGPGLSETVAAKLFTPFFTTRPEGTGLGLAVVMHIALLHEGIVTASNRPAGGACFALWLPEGRLAEGRRPEGSPDVGHKA</sequence>
<evidence type="ECO:0000256" key="6">
    <source>
        <dbReference type="ARBA" id="ARBA00022679"/>
    </source>
</evidence>
<dbReference type="AlphaFoldDB" id="A0A4V2KSQ2"/>
<keyword evidence="7 13" id="KW-0812">Transmembrane</keyword>
<dbReference type="SMART" id="SM00387">
    <property type="entry name" value="HATPase_c"/>
    <property type="match status" value="1"/>
</dbReference>
<proteinExistence type="predicted"/>
<evidence type="ECO:0000256" key="11">
    <source>
        <dbReference type="ARBA" id="ARBA00022989"/>
    </source>
</evidence>
<evidence type="ECO:0000256" key="4">
    <source>
        <dbReference type="ARBA" id="ARBA00022475"/>
    </source>
</evidence>
<evidence type="ECO:0000256" key="1">
    <source>
        <dbReference type="ARBA" id="ARBA00000085"/>
    </source>
</evidence>
<dbReference type="EMBL" id="SJFN01000039">
    <property type="protein sequence ID" value="TBW33789.1"/>
    <property type="molecule type" value="Genomic_DNA"/>
</dbReference>
<evidence type="ECO:0000256" key="13">
    <source>
        <dbReference type="SAM" id="Phobius"/>
    </source>
</evidence>